<dbReference type="Proteomes" id="UP000468668">
    <property type="component" value="Unassembled WGS sequence"/>
</dbReference>
<proteinExistence type="predicted"/>
<gene>
    <name evidence="2" type="ORF">F8C90_00915</name>
</gene>
<dbReference type="InterPro" id="IPR045739">
    <property type="entry name" value="ACT_dom_pair"/>
</dbReference>
<dbReference type="SUPFAM" id="SSF55021">
    <property type="entry name" value="ACT-like"/>
    <property type="match status" value="2"/>
</dbReference>
<feature type="domain" description="ACT" evidence="1">
    <location>
        <begin position="2"/>
        <end position="105"/>
    </location>
</feature>
<dbReference type="AlphaFoldDB" id="A0A6N6NRL6"/>
<evidence type="ECO:0000259" key="1">
    <source>
        <dbReference type="Pfam" id="PF19571"/>
    </source>
</evidence>
<dbReference type="RefSeq" id="WP_158048560.1">
    <property type="nucleotide sequence ID" value="NZ_WAJR01000001.1"/>
</dbReference>
<dbReference type="Pfam" id="PF19571">
    <property type="entry name" value="ACT_8"/>
    <property type="match status" value="1"/>
</dbReference>
<dbReference type="OrthoDB" id="9790662at2"/>
<name>A0A6N6NRL6_9ACTN</name>
<dbReference type="PANTHER" id="PTHR40099">
    <property type="entry name" value="ACETOLACTATE SYNTHASE, SMALL SUBUNIT"/>
    <property type="match status" value="1"/>
</dbReference>
<protein>
    <submittedName>
        <fullName evidence="2">Amino acid-binding protein</fullName>
    </submittedName>
</protein>
<evidence type="ECO:0000313" key="3">
    <source>
        <dbReference type="Proteomes" id="UP000468668"/>
    </source>
</evidence>
<dbReference type="EMBL" id="WAJR01000001">
    <property type="protein sequence ID" value="KAB1642973.1"/>
    <property type="molecule type" value="Genomic_DNA"/>
</dbReference>
<organism evidence="2 3">
    <name type="scientific">Ellagibacter isourolithinifaciens</name>
    <dbReference type="NCBI Taxonomy" id="2137581"/>
    <lineage>
        <taxon>Bacteria</taxon>
        <taxon>Bacillati</taxon>
        <taxon>Actinomycetota</taxon>
        <taxon>Coriobacteriia</taxon>
        <taxon>Eggerthellales</taxon>
        <taxon>Eggerthellaceae</taxon>
        <taxon>Ellagibacter</taxon>
    </lineage>
</organism>
<keyword evidence="3" id="KW-1185">Reference proteome</keyword>
<dbReference type="GeneID" id="98656963"/>
<sequence length="143" mass="15240">MISQLTVFLENDKGRLASACRVLSDAGVNLHALNLADTADFGVARVLADTPHAAAEALRAAGYRAMVTPVLAVRVPNVKGGLATLLEFLDQQSVNIEYGYCFSVNPEMAIDILKIGEAEGIEAKLEEAGFATVSPEEVYQLDC</sequence>
<accession>A0A6N6NRL6</accession>
<dbReference type="Gene3D" id="3.30.2130.10">
    <property type="entry name" value="VC0802-like"/>
    <property type="match status" value="1"/>
</dbReference>
<reference evidence="2 3" key="1">
    <citation type="submission" date="2019-09" db="EMBL/GenBank/DDBJ databases">
        <title>Whole genome shotgun sequencing (WGS) of Ellagibacter isourolithinifaciens DSM 104140(T) and Adlercreutzia muris DSM 29508(T).</title>
        <authorList>
            <person name="Stoll D.A."/>
            <person name="Danylec N."/>
            <person name="Huch M."/>
        </authorList>
    </citation>
    <scope>NUCLEOTIDE SEQUENCE [LARGE SCALE GENOMIC DNA]</scope>
    <source>
        <strain evidence="2 3">DSM 104140</strain>
    </source>
</reference>
<evidence type="ECO:0000313" key="2">
    <source>
        <dbReference type="EMBL" id="KAB1642973.1"/>
    </source>
</evidence>
<dbReference type="InterPro" id="IPR045865">
    <property type="entry name" value="ACT-like_dom_sf"/>
</dbReference>
<dbReference type="PANTHER" id="PTHR40099:SF1">
    <property type="entry name" value="ACETOLACTATE SYNTHASE, SMALL SUBUNIT"/>
    <property type="match status" value="1"/>
</dbReference>
<comment type="caution">
    <text evidence="2">The sequence shown here is derived from an EMBL/GenBank/DDBJ whole genome shotgun (WGS) entry which is preliminary data.</text>
</comment>